<proteinExistence type="predicted"/>
<evidence type="ECO:0000313" key="2">
    <source>
        <dbReference type="EMBL" id="SET20772.1"/>
    </source>
</evidence>
<evidence type="ECO:0000256" key="1">
    <source>
        <dbReference type="SAM" id="Coils"/>
    </source>
</evidence>
<name>A0A1I0CMF7_9FIRM</name>
<gene>
    <name evidence="2" type="ORF">SAMN04487772_11088</name>
</gene>
<reference evidence="2 3" key="1">
    <citation type="submission" date="2016-10" db="EMBL/GenBank/DDBJ databases">
        <authorList>
            <person name="de Groot N.N."/>
        </authorList>
    </citation>
    <scope>NUCLEOTIDE SEQUENCE [LARGE SCALE GENOMIC DNA]</scope>
    <source>
        <strain evidence="2 3">DSM 1801</strain>
    </source>
</reference>
<keyword evidence="3" id="KW-1185">Reference proteome</keyword>
<dbReference type="STRING" id="29364.SAMN04487772_11088"/>
<dbReference type="Gene3D" id="1.10.10.10">
    <property type="entry name" value="Winged helix-like DNA-binding domain superfamily/Winged helix DNA-binding domain"/>
    <property type="match status" value="1"/>
</dbReference>
<protein>
    <submittedName>
        <fullName evidence="2">Uncharacterized protein</fullName>
    </submittedName>
</protein>
<dbReference type="OrthoDB" id="2057782at2"/>
<dbReference type="Proteomes" id="UP000199800">
    <property type="component" value="Unassembled WGS sequence"/>
</dbReference>
<dbReference type="GO" id="GO:0003677">
    <property type="term" value="F:DNA binding"/>
    <property type="evidence" value="ECO:0007669"/>
    <property type="project" value="InterPro"/>
</dbReference>
<dbReference type="InterPro" id="IPR016032">
    <property type="entry name" value="Sig_transdc_resp-reg_C-effctor"/>
</dbReference>
<dbReference type="RefSeq" id="WP_092477814.1">
    <property type="nucleotide sequence ID" value="NZ_FOHN01000010.1"/>
</dbReference>
<sequence length="189" mass="22271">MTKNDVLVVETVNPAKLNYKNPIFERLEEDVNNPWVLEEQIKFYKRCNIPIAHFALPGQKTKHYYAVFEGSSKSYADSINKMNNRENKKKERRETVINEHETDSYDVMLENGYDVPREDDSPDEIVAMKILMDALNKEYQELSDEKKRICDTIKEGMTQREAAKELCMARRTYRDHKDTLMNELAKKLN</sequence>
<feature type="coiled-coil region" evidence="1">
    <location>
        <begin position="125"/>
        <end position="152"/>
    </location>
</feature>
<dbReference type="AlphaFoldDB" id="A0A1I0CMF7"/>
<dbReference type="GO" id="GO:0006355">
    <property type="term" value="P:regulation of DNA-templated transcription"/>
    <property type="evidence" value="ECO:0007669"/>
    <property type="project" value="InterPro"/>
</dbReference>
<dbReference type="SUPFAM" id="SSF46894">
    <property type="entry name" value="C-terminal effector domain of the bipartite response regulators"/>
    <property type="match status" value="1"/>
</dbReference>
<accession>A0A1I0CMF7</accession>
<organism evidence="2 3">
    <name type="scientific">[Clostridium] polysaccharolyticum</name>
    <dbReference type="NCBI Taxonomy" id="29364"/>
    <lineage>
        <taxon>Bacteria</taxon>
        <taxon>Bacillati</taxon>
        <taxon>Bacillota</taxon>
        <taxon>Clostridia</taxon>
        <taxon>Lachnospirales</taxon>
        <taxon>Lachnospiraceae</taxon>
    </lineage>
</organism>
<evidence type="ECO:0000313" key="3">
    <source>
        <dbReference type="Proteomes" id="UP000199800"/>
    </source>
</evidence>
<keyword evidence="1" id="KW-0175">Coiled coil</keyword>
<dbReference type="InterPro" id="IPR036388">
    <property type="entry name" value="WH-like_DNA-bd_sf"/>
</dbReference>
<dbReference type="EMBL" id="FOHN01000010">
    <property type="protein sequence ID" value="SET20772.1"/>
    <property type="molecule type" value="Genomic_DNA"/>
</dbReference>